<dbReference type="EMBL" id="CAXDID020000432">
    <property type="protein sequence ID" value="CAL6091035.1"/>
    <property type="molecule type" value="Genomic_DNA"/>
</dbReference>
<reference evidence="2 3" key="2">
    <citation type="submission" date="2024-07" db="EMBL/GenBank/DDBJ databases">
        <authorList>
            <person name="Akdeniz Z."/>
        </authorList>
    </citation>
    <scope>NUCLEOTIDE SEQUENCE [LARGE SCALE GENOMIC DNA]</scope>
</reference>
<evidence type="ECO:0000313" key="1">
    <source>
        <dbReference type="EMBL" id="CAI9966329.1"/>
    </source>
</evidence>
<evidence type="ECO:0000313" key="3">
    <source>
        <dbReference type="Proteomes" id="UP001642409"/>
    </source>
</evidence>
<reference evidence="1" key="1">
    <citation type="submission" date="2023-06" db="EMBL/GenBank/DDBJ databases">
        <authorList>
            <person name="Kurt Z."/>
        </authorList>
    </citation>
    <scope>NUCLEOTIDE SEQUENCE</scope>
</reference>
<sequence>MHLCYSIYLQLYIPIQIPDQNYTRILQAISTQTGTFANEQDNSKLLPQLSLFEDEQFIKQYINNTVKTQQLNSSFTNEINRDNFIEQVNLFDRYKKFEAYDIFHTLENRSLNICKNVNENKSQRKNIIAPMNLKANLQKRGVVKCETTIPSLRVNVAVYQNKQK</sequence>
<organism evidence="1">
    <name type="scientific">Hexamita inflata</name>
    <dbReference type="NCBI Taxonomy" id="28002"/>
    <lineage>
        <taxon>Eukaryota</taxon>
        <taxon>Metamonada</taxon>
        <taxon>Diplomonadida</taxon>
        <taxon>Hexamitidae</taxon>
        <taxon>Hexamitinae</taxon>
        <taxon>Hexamita</taxon>
    </lineage>
</organism>
<dbReference type="Proteomes" id="UP001642409">
    <property type="component" value="Unassembled WGS sequence"/>
</dbReference>
<accession>A0AA86QUK6</accession>
<evidence type="ECO:0000313" key="2">
    <source>
        <dbReference type="EMBL" id="CAL6091035.1"/>
    </source>
</evidence>
<name>A0AA86QUK6_9EUKA</name>
<proteinExistence type="predicted"/>
<protein>
    <submittedName>
        <fullName evidence="2">Hypothetical_protein</fullName>
    </submittedName>
</protein>
<gene>
    <name evidence="1" type="ORF">HINF_LOCUS53974</name>
    <name evidence="2" type="ORF">HINF_LOCUS65594</name>
</gene>
<dbReference type="EMBL" id="CATOUU010001005">
    <property type="protein sequence ID" value="CAI9966329.1"/>
    <property type="molecule type" value="Genomic_DNA"/>
</dbReference>
<keyword evidence="3" id="KW-1185">Reference proteome</keyword>
<dbReference type="AlphaFoldDB" id="A0AA86QUK6"/>
<comment type="caution">
    <text evidence="1">The sequence shown here is derived from an EMBL/GenBank/DDBJ whole genome shotgun (WGS) entry which is preliminary data.</text>
</comment>